<reference evidence="6" key="3">
    <citation type="submission" date="2015-06" db="UniProtKB">
        <authorList>
            <consortium name="EnsemblMetazoa"/>
        </authorList>
    </citation>
    <scope>IDENTIFICATION</scope>
</reference>
<keyword evidence="7" id="KW-1185">Reference proteome</keyword>
<dbReference type="EnsemblMetazoa" id="CapteT176175">
    <property type="protein sequence ID" value="CapteP176175"/>
    <property type="gene ID" value="CapteG176175"/>
</dbReference>
<accession>R7TRZ4</accession>
<organism evidence="5">
    <name type="scientific">Capitella teleta</name>
    <name type="common">Polychaete worm</name>
    <dbReference type="NCBI Taxonomy" id="283909"/>
    <lineage>
        <taxon>Eukaryota</taxon>
        <taxon>Metazoa</taxon>
        <taxon>Spiralia</taxon>
        <taxon>Lophotrochozoa</taxon>
        <taxon>Annelida</taxon>
        <taxon>Polychaeta</taxon>
        <taxon>Sedentaria</taxon>
        <taxon>Scolecida</taxon>
        <taxon>Capitellidae</taxon>
        <taxon>Capitella</taxon>
    </lineage>
</organism>
<dbReference type="InterPro" id="IPR000073">
    <property type="entry name" value="AB_hydrolase_1"/>
</dbReference>
<gene>
    <name evidence="5" type="ORF">CAPTEDRAFT_176175</name>
</gene>
<dbReference type="GO" id="GO:0004301">
    <property type="term" value="F:epoxide hydrolase activity"/>
    <property type="evidence" value="ECO:0007669"/>
    <property type="project" value="UniProtKB-ARBA"/>
</dbReference>
<feature type="transmembrane region" description="Helical" evidence="3">
    <location>
        <begin position="6"/>
        <end position="29"/>
    </location>
</feature>
<evidence type="ECO:0000313" key="6">
    <source>
        <dbReference type="EnsemblMetazoa" id="CapteP176175"/>
    </source>
</evidence>
<keyword evidence="3" id="KW-1133">Transmembrane helix</keyword>
<protein>
    <recommendedName>
        <fullName evidence="4">AB hydrolase-1 domain-containing protein</fullName>
    </recommendedName>
</protein>
<evidence type="ECO:0000313" key="5">
    <source>
        <dbReference type="EMBL" id="ELT96409.1"/>
    </source>
</evidence>
<name>R7TRZ4_CAPTE</name>
<reference evidence="7" key="1">
    <citation type="submission" date="2012-12" db="EMBL/GenBank/DDBJ databases">
        <authorList>
            <person name="Hellsten U."/>
            <person name="Grimwood J."/>
            <person name="Chapman J.A."/>
            <person name="Shapiro H."/>
            <person name="Aerts A."/>
            <person name="Otillar R.P."/>
            <person name="Terry A.Y."/>
            <person name="Boore J.L."/>
            <person name="Simakov O."/>
            <person name="Marletaz F."/>
            <person name="Cho S.-J."/>
            <person name="Edsinger-Gonzales E."/>
            <person name="Havlak P."/>
            <person name="Kuo D.-H."/>
            <person name="Larsson T."/>
            <person name="Lv J."/>
            <person name="Arendt D."/>
            <person name="Savage R."/>
            <person name="Osoegawa K."/>
            <person name="de Jong P."/>
            <person name="Lindberg D.R."/>
            <person name="Seaver E.C."/>
            <person name="Weisblat D.A."/>
            <person name="Putnam N.H."/>
            <person name="Grigoriev I.V."/>
            <person name="Rokhsar D.S."/>
        </authorList>
    </citation>
    <scope>NUCLEOTIDE SEQUENCE</scope>
    <source>
        <strain evidence="7">I ESC-2004</strain>
    </source>
</reference>
<evidence type="ECO:0000259" key="4">
    <source>
        <dbReference type="Pfam" id="PF00561"/>
    </source>
</evidence>
<dbReference type="HOGENOM" id="CLU_020336_7_3_1"/>
<reference evidence="5 7" key="2">
    <citation type="journal article" date="2013" name="Nature">
        <title>Insights into bilaterian evolution from three spiralian genomes.</title>
        <authorList>
            <person name="Simakov O."/>
            <person name="Marletaz F."/>
            <person name="Cho S.J."/>
            <person name="Edsinger-Gonzales E."/>
            <person name="Havlak P."/>
            <person name="Hellsten U."/>
            <person name="Kuo D.H."/>
            <person name="Larsson T."/>
            <person name="Lv J."/>
            <person name="Arendt D."/>
            <person name="Savage R."/>
            <person name="Osoegawa K."/>
            <person name="de Jong P."/>
            <person name="Grimwood J."/>
            <person name="Chapman J.A."/>
            <person name="Shapiro H."/>
            <person name="Aerts A."/>
            <person name="Otillar R.P."/>
            <person name="Terry A.Y."/>
            <person name="Boore J.L."/>
            <person name="Grigoriev I.V."/>
            <person name="Lindberg D.R."/>
            <person name="Seaver E.C."/>
            <person name="Weisblat D.A."/>
            <person name="Putnam N.H."/>
            <person name="Rokhsar D.S."/>
        </authorList>
    </citation>
    <scope>NUCLEOTIDE SEQUENCE</scope>
    <source>
        <strain evidence="5 7">I ESC-2004</strain>
    </source>
</reference>
<evidence type="ECO:0000256" key="3">
    <source>
        <dbReference type="SAM" id="Phobius"/>
    </source>
</evidence>
<keyword evidence="3" id="KW-0472">Membrane</keyword>
<comment type="similarity">
    <text evidence="2">Belongs to the AB hydrolase superfamily. Epoxide hydrolase family.</text>
</comment>
<feature type="domain" description="AB hydrolase-1" evidence="4">
    <location>
        <begin position="82"/>
        <end position="330"/>
    </location>
</feature>
<dbReference type="SUPFAM" id="SSF53474">
    <property type="entry name" value="alpha/beta-Hydrolases"/>
    <property type="match status" value="1"/>
</dbReference>
<sequence length="347" mass="39894">MPQLQPIGKLLVTFSLGLVFVIITCLSMLKSLIVKGPKKVFGVTKRLKRPDLLDDPSLGEHKFARMKHITLHYVEKGDQNKPLMLFIHGFPEFWYSWRHQLKEFSDTHRCVAVDMRGYNESDKPHGVENYSIDKLSADIKELVLYLGYEKCLLVAHDWGAVVAYAVVDVYPEILDSLIICNGPYGRAFAKVLQKSRAQFFKSWYTMMFQWPLIAEFYCRSGDLNFLNACFTGKKMGAKAGSFSDDDIEAYKYVFRNFEDLTPPINYYRAAGRYRPGYAAPKTVCVRSLIIWGTEDGALGKEIPEVTREYFDDLTIQYIEGGSHWIQNEEPDQVNQLIREFISGKKDD</sequence>
<dbReference type="OrthoDB" id="408373at2759"/>
<keyword evidence="1" id="KW-0378">Hydrolase</keyword>
<dbReference type="Pfam" id="PF00561">
    <property type="entry name" value="Abhydrolase_1"/>
    <property type="match status" value="1"/>
</dbReference>
<dbReference type="Gene3D" id="3.40.50.1820">
    <property type="entry name" value="alpha/beta hydrolase"/>
    <property type="match status" value="1"/>
</dbReference>
<evidence type="ECO:0000256" key="2">
    <source>
        <dbReference type="ARBA" id="ARBA00038334"/>
    </source>
</evidence>
<dbReference type="InterPro" id="IPR000639">
    <property type="entry name" value="Epox_hydrolase-like"/>
</dbReference>
<dbReference type="InterPro" id="IPR029058">
    <property type="entry name" value="AB_hydrolase_fold"/>
</dbReference>
<dbReference type="PANTHER" id="PTHR43329">
    <property type="entry name" value="EPOXIDE HYDROLASE"/>
    <property type="match status" value="1"/>
</dbReference>
<dbReference type="STRING" id="283909.R7TRZ4"/>
<proteinExistence type="inferred from homology"/>
<dbReference type="EMBL" id="KB308827">
    <property type="protein sequence ID" value="ELT96409.1"/>
    <property type="molecule type" value="Genomic_DNA"/>
</dbReference>
<keyword evidence="3" id="KW-0812">Transmembrane</keyword>
<evidence type="ECO:0000256" key="1">
    <source>
        <dbReference type="ARBA" id="ARBA00022801"/>
    </source>
</evidence>
<dbReference type="AlphaFoldDB" id="R7TRZ4"/>
<dbReference type="Proteomes" id="UP000014760">
    <property type="component" value="Unassembled WGS sequence"/>
</dbReference>
<dbReference type="OMA" id="CHGFPGL"/>
<evidence type="ECO:0000313" key="7">
    <source>
        <dbReference type="Proteomes" id="UP000014760"/>
    </source>
</evidence>
<dbReference type="EMBL" id="AMQN01011323">
    <property type="status" value="NOT_ANNOTATED_CDS"/>
    <property type="molecule type" value="Genomic_DNA"/>
</dbReference>
<dbReference type="PRINTS" id="PR00412">
    <property type="entry name" value="EPOXHYDRLASE"/>
</dbReference>